<dbReference type="InterPro" id="IPR014044">
    <property type="entry name" value="CAP_dom"/>
</dbReference>
<dbReference type="AlphaFoldDB" id="A0A368GQB5"/>
<dbReference type="InterPro" id="IPR035940">
    <property type="entry name" value="CAP_sf"/>
</dbReference>
<reference evidence="3 4" key="1">
    <citation type="submission" date="2014-10" db="EMBL/GenBank/DDBJ databases">
        <title>Draft genome of the hookworm Ancylostoma caninum.</title>
        <authorList>
            <person name="Mitreva M."/>
        </authorList>
    </citation>
    <scope>NUCLEOTIDE SEQUENCE [LARGE SCALE GENOMIC DNA]</scope>
    <source>
        <strain evidence="3 4">Baltimore</strain>
    </source>
</reference>
<dbReference type="EMBL" id="JOJR01000100">
    <property type="protein sequence ID" value="RCN45479.1"/>
    <property type="molecule type" value="Genomic_DNA"/>
</dbReference>
<dbReference type="SMART" id="SM00198">
    <property type="entry name" value="SCP"/>
    <property type="match status" value="1"/>
</dbReference>
<feature type="domain" description="SCP" evidence="2">
    <location>
        <begin position="30"/>
        <end position="189"/>
    </location>
</feature>
<dbReference type="OrthoDB" id="5837771at2759"/>
<protein>
    <submittedName>
        <fullName evidence="3">SCP-like protein</fullName>
    </submittedName>
</protein>
<dbReference type="Gene3D" id="3.40.33.10">
    <property type="entry name" value="CAP"/>
    <property type="match status" value="1"/>
</dbReference>
<comment type="caution">
    <text evidence="3">The sequence shown here is derived from an EMBL/GenBank/DDBJ whole genome shotgun (WGS) entry which is preliminary data.</text>
</comment>
<sequence length="215" mass="23388">MFSLLASASLLGLTAAISCPSNTNTGVTDTMRDDFLDEHNMRRSDVAEGAVRLGPRGGLCPTAARMPKLSYDCGLERDAFQFASRCSLRGSPPNSRSNQGENFLVAPFTGSATEVGIRAINQWFNGISRRGMNRMMIYYPGIPRDKPELPPFTQMIWAATTRVGCVVVRCNNNQAFTVCRYSPQGNIIGQRIYVPGPVCSGCPSNCDRAFGLCNS</sequence>
<dbReference type="STRING" id="29170.A0A368GQB5"/>
<keyword evidence="1" id="KW-0732">Signal</keyword>
<organism evidence="3 4">
    <name type="scientific">Ancylostoma caninum</name>
    <name type="common">Dog hookworm</name>
    <dbReference type="NCBI Taxonomy" id="29170"/>
    <lineage>
        <taxon>Eukaryota</taxon>
        <taxon>Metazoa</taxon>
        <taxon>Ecdysozoa</taxon>
        <taxon>Nematoda</taxon>
        <taxon>Chromadorea</taxon>
        <taxon>Rhabditida</taxon>
        <taxon>Rhabditina</taxon>
        <taxon>Rhabditomorpha</taxon>
        <taxon>Strongyloidea</taxon>
        <taxon>Ancylostomatidae</taxon>
        <taxon>Ancylostomatinae</taxon>
        <taxon>Ancylostoma</taxon>
    </lineage>
</organism>
<dbReference type="InterPro" id="IPR001283">
    <property type="entry name" value="CRISP-related"/>
</dbReference>
<evidence type="ECO:0000256" key="1">
    <source>
        <dbReference type="SAM" id="SignalP"/>
    </source>
</evidence>
<dbReference type="Proteomes" id="UP000252519">
    <property type="component" value="Unassembled WGS sequence"/>
</dbReference>
<dbReference type="Pfam" id="PF00188">
    <property type="entry name" value="CAP"/>
    <property type="match status" value="1"/>
</dbReference>
<evidence type="ECO:0000313" key="4">
    <source>
        <dbReference type="Proteomes" id="UP000252519"/>
    </source>
</evidence>
<feature type="signal peptide" evidence="1">
    <location>
        <begin position="1"/>
        <end position="16"/>
    </location>
</feature>
<evidence type="ECO:0000313" key="3">
    <source>
        <dbReference type="EMBL" id="RCN45479.1"/>
    </source>
</evidence>
<keyword evidence="4" id="KW-1185">Reference proteome</keyword>
<name>A0A368GQB5_ANCCA</name>
<dbReference type="CDD" id="cd05380">
    <property type="entry name" value="CAP_euk"/>
    <property type="match status" value="1"/>
</dbReference>
<dbReference type="PANTHER" id="PTHR10334">
    <property type="entry name" value="CYSTEINE-RICH SECRETORY PROTEIN-RELATED"/>
    <property type="match status" value="1"/>
</dbReference>
<gene>
    <name evidence="3" type="ORF">ANCCAN_08479</name>
</gene>
<evidence type="ECO:0000259" key="2">
    <source>
        <dbReference type="SMART" id="SM00198"/>
    </source>
</evidence>
<feature type="chain" id="PRO_5016826081" evidence="1">
    <location>
        <begin position="17"/>
        <end position="215"/>
    </location>
</feature>
<dbReference type="SUPFAM" id="SSF55797">
    <property type="entry name" value="PR-1-like"/>
    <property type="match status" value="1"/>
</dbReference>
<dbReference type="PRINTS" id="PR00837">
    <property type="entry name" value="V5TPXLIKE"/>
</dbReference>
<proteinExistence type="predicted"/>
<accession>A0A368GQB5</accession>